<organism evidence="10 11">
    <name type="scientific">Alkalimonas amylolytica</name>
    <dbReference type="NCBI Taxonomy" id="152573"/>
    <lineage>
        <taxon>Bacteria</taxon>
        <taxon>Pseudomonadati</taxon>
        <taxon>Pseudomonadota</taxon>
        <taxon>Gammaproteobacteria</taxon>
        <taxon>Alkalimonas</taxon>
    </lineage>
</organism>
<dbReference type="Gene3D" id="3.40.50.2300">
    <property type="match status" value="1"/>
</dbReference>
<dbReference type="InterPro" id="IPR008248">
    <property type="entry name" value="CheB-like"/>
</dbReference>
<dbReference type="SMART" id="SM00448">
    <property type="entry name" value="REC"/>
    <property type="match status" value="1"/>
</dbReference>
<feature type="modified residue" description="4-aspartylphosphate" evidence="7">
    <location>
        <position position="53"/>
    </location>
</feature>
<dbReference type="CDD" id="cd17541">
    <property type="entry name" value="REC_CheB-like"/>
    <property type="match status" value="1"/>
</dbReference>
<feature type="active site" evidence="6">
    <location>
        <position position="195"/>
    </location>
</feature>
<dbReference type="Gene3D" id="3.40.50.180">
    <property type="entry name" value="Methylesterase CheB, C-terminal domain"/>
    <property type="match status" value="1"/>
</dbReference>
<dbReference type="SUPFAM" id="SSF52172">
    <property type="entry name" value="CheY-like"/>
    <property type="match status" value="1"/>
</dbReference>
<dbReference type="InterPro" id="IPR000673">
    <property type="entry name" value="Sig_transdc_resp-reg_Me-estase"/>
</dbReference>
<keyword evidence="1" id="KW-0963">Cytoplasm</keyword>
<feature type="domain" description="CheB-type methylesterase" evidence="9">
    <location>
        <begin position="156"/>
        <end position="343"/>
    </location>
</feature>
<evidence type="ECO:0000256" key="5">
    <source>
        <dbReference type="ARBA" id="ARBA00048267"/>
    </source>
</evidence>
<evidence type="ECO:0000313" key="11">
    <source>
        <dbReference type="Proteomes" id="UP000198773"/>
    </source>
</evidence>
<feature type="domain" description="Response regulatory" evidence="8">
    <location>
        <begin position="3"/>
        <end position="120"/>
    </location>
</feature>
<gene>
    <name evidence="10" type="ORF">SAMN04488051_102197</name>
</gene>
<evidence type="ECO:0000259" key="8">
    <source>
        <dbReference type="PROSITE" id="PS50110"/>
    </source>
</evidence>
<dbReference type="SUPFAM" id="SSF52738">
    <property type="entry name" value="Methylesterase CheB, C-terminal domain"/>
    <property type="match status" value="1"/>
</dbReference>
<sequence length="354" mass="37887">MVKVLIVEDSVVISMLLRSTLEQGGMEVVGEARDGHQALRMVSQLKPDVVAMDIHMPNLDGYQATRQLMTANPLPIVLVTATEDPLDAAVAMRALDAGALAVVQKPRGPDHSNYQQDAAEFVRTVRNMAQVKVITRLERPQRPVQVPGKAVVSQLVQQQPKIVALGASTGGPMALRELLSGLHGEFPWPVVAVQHISHGFIASFCSWLNEYSAIPVHVAKQHEIAKAGHLYLAPDDYHLGVRLDSSGHCYLQLAASEPWQGQRPSVGYLFNSVAQSHGGHSMAVLLSGMGADGAVEMLALKAQGALTIVQDKDSAVVHGMPGAAVRLNAANYTLCPQGIAAFLNVLALQYKSDG</sequence>
<dbReference type="Pfam" id="PF00072">
    <property type="entry name" value="Response_reg"/>
    <property type="match status" value="1"/>
</dbReference>
<evidence type="ECO:0000256" key="6">
    <source>
        <dbReference type="PROSITE-ProRule" id="PRU00050"/>
    </source>
</evidence>
<feature type="active site" evidence="6">
    <location>
        <position position="292"/>
    </location>
</feature>
<reference evidence="10 11" key="1">
    <citation type="submission" date="2016-10" db="EMBL/GenBank/DDBJ databases">
        <authorList>
            <person name="de Groot N.N."/>
        </authorList>
    </citation>
    <scope>NUCLEOTIDE SEQUENCE [LARGE SCALE GENOMIC DNA]</scope>
    <source>
        <strain evidence="10 11">CGMCC 1.3430</strain>
    </source>
</reference>
<dbReference type="PROSITE" id="PS50110">
    <property type="entry name" value="RESPONSE_REGULATORY"/>
    <property type="match status" value="1"/>
</dbReference>
<dbReference type="CDD" id="cd16432">
    <property type="entry name" value="CheB_Rec"/>
    <property type="match status" value="1"/>
</dbReference>
<dbReference type="RefSeq" id="WP_091340214.1">
    <property type="nucleotide sequence ID" value="NZ_FNRM01000002.1"/>
</dbReference>
<dbReference type="InterPro" id="IPR035909">
    <property type="entry name" value="CheB_C"/>
</dbReference>
<protein>
    <recommendedName>
        <fullName evidence="4">protein-glutamate methylesterase</fullName>
        <ecNumber evidence="4">3.1.1.61</ecNumber>
    </recommendedName>
</protein>
<keyword evidence="2 6" id="KW-0145">Chemotaxis</keyword>
<evidence type="ECO:0000256" key="7">
    <source>
        <dbReference type="PROSITE-ProRule" id="PRU00169"/>
    </source>
</evidence>
<dbReference type="PANTHER" id="PTHR42872:SF6">
    <property type="entry name" value="PROTEIN-GLUTAMATE METHYLESTERASE_PROTEIN-GLUTAMINE GLUTAMINASE"/>
    <property type="match status" value="1"/>
</dbReference>
<keyword evidence="7" id="KW-0597">Phosphoprotein</keyword>
<evidence type="ECO:0000256" key="4">
    <source>
        <dbReference type="ARBA" id="ARBA00039140"/>
    </source>
</evidence>
<dbReference type="EC" id="3.1.1.61" evidence="4"/>
<dbReference type="GO" id="GO:0000156">
    <property type="term" value="F:phosphorelay response regulator activity"/>
    <property type="evidence" value="ECO:0007669"/>
    <property type="project" value="InterPro"/>
</dbReference>
<dbReference type="AlphaFoldDB" id="A0A1H3ZIT4"/>
<dbReference type="GO" id="GO:0008984">
    <property type="term" value="F:protein-glutamate methylesterase activity"/>
    <property type="evidence" value="ECO:0007669"/>
    <property type="project" value="UniProtKB-EC"/>
</dbReference>
<evidence type="ECO:0000256" key="1">
    <source>
        <dbReference type="ARBA" id="ARBA00022490"/>
    </source>
</evidence>
<dbReference type="GO" id="GO:0006935">
    <property type="term" value="P:chemotaxis"/>
    <property type="evidence" value="ECO:0007669"/>
    <property type="project" value="UniProtKB-UniRule"/>
</dbReference>
<comment type="catalytic activity">
    <reaction evidence="5">
        <text>[protein]-L-glutamate 5-O-methyl ester + H2O = L-glutamyl-[protein] + methanol + H(+)</text>
        <dbReference type="Rhea" id="RHEA:23236"/>
        <dbReference type="Rhea" id="RHEA-COMP:10208"/>
        <dbReference type="Rhea" id="RHEA-COMP:10311"/>
        <dbReference type="ChEBI" id="CHEBI:15377"/>
        <dbReference type="ChEBI" id="CHEBI:15378"/>
        <dbReference type="ChEBI" id="CHEBI:17790"/>
        <dbReference type="ChEBI" id="CHEBI:29973"/>
        <dbReference type="ChEBI" id="CHEBI:82795"/>
        <dbReference type="EC" id="3.1.1.61"/>
    </reaction>
</comment>
<dbReference type="InterPro" id="IPR011006">
    <property type="entry name" value="CheY-like_superfamily"/>
</dbReference>
<evidence type="ECO:0000256" key="2">
    <source>
        <dbReference type="ARBA" id="ARBA00022500"/>
    </source>
</evidence>
<dbReference type="OrthoDB" id="9793421at2"/>
<dbReference type="NCBIfam" id="NF001965">
    <property type="entry name" value="PRK00742.1"/>
    <property type="match status" value="1"/>
</dbReference>
<dbReference type="EMBL" id="FNRM01000002">
    <property type="protein sequence ID" value="SEA23311.1"/>
    <property type="molecule type" value="Genomic_DNA"/>
</dbReference>
<dbReference type="GO" id="GO:0005737">
    <property type="term" value="C:cytoplasm"/>
    <property type="evidence" value="ECO:0007669"/>
    <property type="project" value="InterPro"/>
</dbReference>
<feature type="active site" evidence="6">
    <location>
        <position position="168"/>
    </location>
</feature>
<name>A0A1H3ZIT4_ALKAM</name>
<dbReference type="Proteomes" id="UP000198773">
    <property type="component" value="Unassembled WGS sequence"/>
</dbReference>
<dbReference type="PANTHER" id="PTHR42872">
    <property type="entry name" value="PROTEIN-GLUTAMATE METHYLESTERASE/PROTEIN-GLUTAMINE GLUTAMINASE"/>
    <property type="match status" value="1"/>
</dbReference>
<dbReference type="InterPro" id="IPR001789">
    <property type="entry name" value="Sig_transdc_resp-reg_receiver"/>
</dbReference>
<dbReference type="Pfam" id="PF01339">
    <property type="entry name" value="CheB_methylest"/>
    <property type="match status" value="1"/>
</dbReference>
<keyword evidence="3 6" id="KW-0378">Hydrolase</keyword>
<evidence type="ECO:0000259" key="9">
    <source>
        <dbReference type="PROSITE" id="PS50122"/>
    </source>
</evidence>
<keyword evidence="11" id="KW-1185">Reference proteome</keyword>
<evidence type="ECO:0000256" key="3">
    <source>
        <dbReference type="ARBA" id="ARBA00022801"/>
    </source>
</evidence>
<dbReference type="PIRSF" id="PIRSF000876">
    <property type="entry name" value="RR_chemtxs_CheB"/>
    <property type="match status" value="1"/>
</dbReference>
<dbReference type="STRING" id="152573.SAMN04488051_102197"/>
<proteinExistence type="predicted"/>
<accession>A0A1H3ZIT4</accession>
<dbReference type="PROSITE" id="PS50122">
    <property type="entry name" value="CHEB"/>
    <property type="match status" value="1"/>
</dbReference>
<evidence type="ECO:0000313" key="10">
    <source>
        <dbReference type="EMBL" id="SEA23311.1"/>
    </source>
</evidence>